<feature type="repeat" description="PPR" evidence="2">
    <location>
        <begin position="62"/>
        <end position="96"/>
    </location>
</feature>
<proteinExistence type="predicted"/>
<keyword evidence="1" id="KW-0677">Repeat</keyword>
<dbReference type="PANTHER" id="PTHR47926">
    <property type="entry name" value="PENTATRICOPEPTIDE REPEAT-CONTAINING PROTEIN"/>
    <property type="match status" value="1"/>
</dbReference>
<dbReference type="InterPro" id="IPR011990">
    <property type="entry name" value="TPR-like_helical_dom_sf"/>
</dbReference>
<comment type="caution">
    <text evidence="3">The sequence shown here is derived from an EMBL/GenBank/DDBJ whole genome shotgun (WGS) entry which is preliminary data.</text>
</comment>
<dbReference type="Gene3D" id="1.25.40.10">
    <property type="entry name" value="Tetratricopeptide repeat domain"/>
    <property type="match status" value="7"/>
</dbReference>
<dbReference type="PROSITE" id="PS51375">
    <property type="entry name" value="PPR"/>
    <property type="match status" value="7"/>
</dbReference>
<gene>
    <name evidence="3" type="ORF">STAS_29655</name>
</gene>
<dbReference type="Proteomes" id="UP000325081">
    <property type="component" value="Unassembled WGS sequence"/>
</dbReference>
<dbReference type="InterPro" id="IPR046848">
    <property type="entry name" value="E_motif"/>
</dbReference>
<dbReference type="AlphaFoldDB" id="A0A5A7R365"/>
<dbReference type="OrthoDB" id="958364at2759"/>
<accession>A0A5A7R365</accession>
<dbReference type="Pfam" id="PF01535">
    <property type="entry name" value="PPR"/>
    <property type="match status" value="9"/>
</dbReference>
<dbReference type="GO" id="GO:0009451">
    <property type="term" value="P:RNA modification"/>
    <property type="evidence" value="ECO:0007669"/>
    <property type="project" value="InterPro"/>
</dbReference>
<dbReference type="Pfam" id="PF20431">
    <property type="entry name" value="E_motif"/>
    <property type="match status" value="1"/>
</dbReference>
<protein>
    <submittedName>
        <fullName evidence="3">Pentatricopeptide repeat-containing protein</fullName>
    </submittedName>
</protein>
<dbReference type="EMBL" id="BKCP01010181">
    <property type="protein sequence ID" value="GER52223.1"/>
    <property type="molecule type" value="Genomic_DNA"/>
</dbReference>
<dbReference type="GO" id="GO:0003723">
    <property type="term" value="F:RNA binding"/>
    <property type="evidence" value="ECO:0007669"/>
    <property type="project" value="InterPro"/>
</dbReference>
<feature type="repeat" description="PPR" evidence="2">
    <location>
        <begin position="124"/>
        <end position="154"/>
    </location>
</feature>
<feature type="repeat" description="PPR" evidence="2">
    <location>
        <begin position="217"/>
        <end position="251"/>
    </location>
</feature>
<dbReference type="SUPFAM" id="SSF48452">
    <property type="entry name" value="TPR-like"/>
    <property type="match status" value="1"/>
</dbReference>
<evidence type="ECO:0000313" key="3">
    <source>
        <dbReference type="EMBL" id="GER52223.1"/>
    </source>
</evidence>
<dbReference type="InterPro" id="IPR046960">
    <property type="entry name" value="PPR_At4g14850-like_plant"/>
</dbReference>
<evidence type="ECO:0000256" key="2">
    <source>
        <dbReference type="PROSITE-ProRule" id="PRU00708"/>
    </source>
</evidence>
<dbReference type="PANTHER" id="PTHR47926:SF347">
    <property type="entry name" value="PENTATRICOPEPTIDE REPEAT-CONTAINING PROTEIN"/>
    <property type="match status" value="1"/>
</dbReference>
<reference evidence="4" key="1">
    <citation type="journal article" date="2019" name="Curr. Biol.">
        <title>Genome Sequence of Striga asiatica Provides Insight into the Evolution of Plant Parasitism.</title>
        <authorList>
            <person name="Yoshida S."/>
            <person name="Kim S."/>
            <person name="Wafula E.K."/>
            <person name="Tanskanen J."/>
            <person name="Kim Y.M."/>
            <person name="Honaas L."/>
            <person name="Yang Z."/>
            <person name="Spallek T."/>
            <person name="Conn C.E."/>
            <person name="Ichihashi Y."/>
            <person name="Cheong K."/>
            <person name="Cui S."/>
            <person name="Der J.P."/>
            <person name="Gundlach H."/>
            <person name="Jiao Y."/>
            <person name="Hori C."/>
            <person name="Ishida J.K."/>
            <person name="Kasahara H."/>
            <person name="Kiba T."/>
            <person name="Kim M.S."/>
            <person name="Koo N."/>
            <person name="Laohavisit A."/>
            <person name="Lee Y.H."/>
            <person name="Lumba S."/>
            <person name="McCourt P."/>
            <person name="Mortimer J.C."/>
            <person name="Mutuku J.M."/>
            <person name="Nomura T."/>
            <person name="Sasaki-Sekimoto Y."/>
            <person name="Seto Y."/>
            <person name="Wang Y."/>
            <person name="Wakatake T."/>
            <person name="Sakakibara H."/>
            <person name="Demura T."/>
            <person name="Yamaguchi S."/>
            <person name="Yoneyama K."/>
            <person name="Manabe R.I."/>
            <person name="Nelson D.C."/>
            <person name="Schulman A.H."/>
            <person name="Timko M.P."/>
            <person name="dePamphilis C.W."/>
            <person name="Choi D."/>
            <person name="Shirasu K."/>
        </authorList>
    </citation>
    <scope>NUCLEOTIDE SEQUENCE [LARGE SCALE GENOMIC DNA]</scope>
    <source>
        <strain evidence="4">cv. UVA1</strain>
    </source>
</reference>
<evidence type="ECO:0000313" key="4">
    <source>
        <dbReference type="Proteomes" id="UP000325081"/>
    </source>
</evidence>
<feature type="repeat" description="PPR" evidence="2">
    <location>
        <begin position="155"/>
        <end position="189"/>
    </location>
</feature>
<feature type="repeat" description="PPR" evidence="2">
    <location>
        <begin position="341"/>
        <end position="375"/>
    </location>
</feature>
<feature type="repeat" description="PPR" evidence="2">
    <location>
        <begin position="582"/>
        <end position="616"/>
    </location>
</feature>
<keyword evidence="4" id="KW-1185">Reference proteome</keyword>
<name>A0A5A7R365_STRAF</name>
<dbReference type="InterPro" id="IPR002885">
    <property type="entry name" value="PPR_rpt"/>
</dbReference>
<dbReference type="FunFam" id="1.25.40.10:FF:000090">
    <property type="entry name" value="Pentatricopeptide repeat-containing protein, chloroplastic"/>
    <property type="match status" value="1"/>
</dbReference>
<sequence>MSLRLRQALSIGRSLSLTRHFDLHTFSTIPDLKPFNSRISNLMKNGHVEQAQQLFDQMPHRNTVTYNAMIRGYIQNGSYENALYLYNKMPSRDIFSYNTIISGLMRAGDVKGAENVFENMENRDIVTWNSLISGYVENGLVRDALMVFDKMPMKDVISWNSVIAGLVKAGDFDKAEKLFEKMHARDVASWTIMMKAYLGAGRLTDARKVFDDMPVKDIQAWNTMISGYVENNFVEIAEGLFHEMPVKDFNSWSMMIDGLVNIGRVKDAFKLYNEMPHKFEKLWNSILLGLVKNGVVREAHASLEKSPFRGIVSYTNIMVGYFNEGEIENAMKVFRFLPARDTTVWNVAIFGLGENDQFEEGVKLFVQMKEDRFALDEATFTSFLTICSNFPSLDLGKQIHAEAIKVGGDSFTPVENAFITMYFRCGNMESALFQFKSMARRDIISWNSVICGLAHHGHGEKAVEFFEKMRFSNLSPNQITFVGVLSACSHAGLVEKGKHYFNLMWYEYSLERANEHYTCMVDLLGKYGLIDEAMGLVRQMGLNGLEAHTSVWGALLGACRVQKNIAVAEIACQRILEVEPANSGIYMILAEIYLASGMREKAYGVWSRMRENGVKKQPACSWIESGGVRKVFLAGDITHPDFGSVSCVLDLVYREIGAEIGGLSAVLCDQAIEAV</sequence>
<dbReference type="Pfam" id="PF13041">
    <property type="entry name" value="PPR_2"/>
    <property type="match status" value="2"/>
</dbReference>
<feature type="repeat" description="PPR" evidence="2">
    <location>
        <begin position="442"/>
        <end position="476"/>
    </location>
</feature>
<dbReference type="NCBIfam" id="TIGR00756">
    <property type="entry name" value="PPR"/>
    <property type="match status" value="10"/>
</dbReference>
<evidence type="ECO:0000256" key="1">
    <source>
        <dbReference type="ARBA" id="ARBA00022737"/>
    </source>
</evidence>
<organism evidence="3 4">
    <name type="scientific">Striga asiatica</name>
    <name type="common">Asiatic witchweed</name>
    <name type="synonym">Buchnera asiatica</name>
    <dbReference type="NCBI Taxonomy" id="4170"/>
    <lineage>
        <taxon>Eukaryota</taxon>
        <taxon>Viridiplantae</taxon>
        <taxon>Streptophyta</taxon>
        <taxon>Embryophyta</taxon>
        <taxon>Tracheophyta</taxon>
        <taxon>Spermatophyta</taxon>
        <taxon>Magnoliopsida</taxon>
        <taxon>eudicotyledons</taxon>
        <taxon>Gunneridae</taxon>
        <taxon>Pentapetalae</taxon>
        <taxon>asterids</taxon>
        <taxon>lamiids</taxon>
        <taxon>Lamiales</taxon>
        <taxon>Orobanchaceae</taxon>
        <taxon>Buchnereae</taxon>
        <taxon>Striga</taxon>
    </lineage>
</organism>